<reference evidence="9" key="1">
    <citation type="submission" date="2014-08" db="EMBL/GenBank/DDBJ databases">
        <authorList>
            <person name="Senf B."/>
            <person name="Petzold A."/>
            <person name="Downie B.R."/>
            <person name="Koch P."/>
            <person name="Platzer M."/>
        </authorList>
    </citation>
    <scope>NUCLEOTIDE SEQUENCE [LARGE SCALE GENOMIC DNA]</scope>
    <source>
        <strain evidence="9">GRZ</strain>
    </source>
</reference>
<accession>A0A8C6MFF5</accession>
<proteinExistence type="inferred from homology"/>
<name>A0A8C6MFF5_NOTFU</name>
<dbReference type="InterPro" id="IPR050405">
    <property type="entry name" value="Intermediate_filament"/>
</dbReference>
<evidence type="ECO:0000256" key="7">
    <source>
        <dbReference type="SAM" id="MobiDB-lite"/>
    </source>
</evidence>
<dbReference type="Ensembl" id="ENSNFUT00015033674.1">
    <property type="protein sequence ID" value="ENSNFUP00015032221.1"/>
    <property type="gene ID" value="ENSNFUG00015015786.1"/>
</dbReference>
<dbReference type="GO" id="GO:0030424">
    <property type="term" value="C:axon"/>
    <property type="evidence" value="ECO:0007669"/>
    <property type="project" value="TreeGrafter"/>
</dbReference>
<evidence type="ECO:0000256" key="2">
    <source>
        <dbReference type="ARBA" id="ARBA00022490"/>
    </source>
</evidence>
<feature type="coiled-coil region" evidence="6">
    <location>
        <begin position="243"/>
        <end position="329"/>
    </location>
</feature>
<evidence type="ECO:0000313" key="9">
    <source>
        <dbReference type="Ensembl" id="ENSNFUP00015032221.1"/>
    </source>
</evidence>
<evidence type="ECO:0000256" key="3">
    <source>
        <dbReference type="ARBA" id="ARBA00022754"/>
    </source>
</evidence>
<dbReference type="GO" id="GO:0033693">
    <property type="term" value="P:neurofilament bundle assembly"/>
    <property type="evidence" value="ECO:0007669"/>
    <property type="project" value="TreeGrafter"/>
</dbReference>
<dbReference type="SMART" id="SM01391">
    <property type="entry name" value="Filament"/>
    <property type="match status" value="1"/>
</dbReference>
<dbReference type="PROSITE" id="PS00226">
    <property type="entry name" value="IF_ROD_1"/>
    <property type="match status" value="1"/>
</dbReference>
<evidence type="ECO:0000313" key="10">
    <source>
        <dbReference type="Proteomes" id="UP000694548"/>
    </source>
</evidence>
<feature type="compositionally biased region" description="Acidic residues" evidence="7">
    <location>
        <begin position="619"/>
        <end position="696"/>
    </location>
</feature>
<dbReference type="SUPFAM" id="SSF64593">
    <property type="entry name" value="Intermediate filament protein, coiled coil region"/>
    <property type="match status" value="2"/>
</dbReference>
<dbReference type="PANTHER" id="PTHR45652">
    <property type="entry name" value="GLIAL FIBRILLARY ACIDIC PROTEIN"/>
    <property type="match status" value="1"/>
</dbReference>
<dbReference type="GeneTree" id="ENSGT00940000156208"/>
<feature type="domain" description="IF rod" evidence="8">
    <location>
        <begin position="239"/>
        <end position="550"/>
    </location>
</feature>
<evidence type="ECO:0000256" key="4">
    <source>
        <dbReference type="ARBA" id="ARBA00023054"/>
    </source>
</evidence>
<dbReference type="InterPro" id="IPR039008">
    <property type="entry name" value="IF_rod_dom"/>
</dbReference>
<reference evidence="9" key="2">
    <citation type="submission" date="2025-08" db="UniProtKB">
        <authorList>
            <consortium name="Ensembl"/>
        </authorList>
    </citation>
    <scope>IDENTIFICATION</scope>
</reference>
<feature type="coiled-coil region" evidence="6">
    <location>
        <begin position="469"/>
        <end position="521"/>
    </location>
</feature>
<dbReference type="PROSITE" id="PS51842">
    <property type="entry name" value="IF_ROD_2"/>
    <property type="match status" value="1"/>
</dbReference>
<comment type="subcellular location">
    <subcellularLocation>
        <location evidence="1">Cytoplasm</location>
    </subcellularLocation>
</comment>
<keyword evidence="3 5" id="KW-0403">Intermediate filament</keyword>
<dbReference type="Gene3D" id="1.20.5.170">
    <property type="match status" value="1"/>
</dbReference>
<dbReference type="GO" id="GO:0099160">
    <property type="term" value="C:postsynaptic intermediate filament cytoskeleton"/>
    <property type="evidence" value="ECO:0007669"/>
    <property type="project" value="TreeGrafter"/>
</dbReference>
<gene>
    <name evidence="9" type="primary">NEFL</name>
</gene>
<dbReference type="Proteomes" id="UP000694548">
    <property type="component" value="Chromosome sgr18"/>
</dbReference>
<dbReference type="FunFam" id="1.20.5.170:FF:000002">
    <property type="entry name" value="Type I keratin KA11"/>
    <property type="match status" value="1"/>
</dbReference>
<evidence type="ECO:0000256" key="5">
    <source>
        <dbReference type="RuleBase" id="RU000685"/>
    </source>
</evidence>
<protein>
    <submittedName>
        <fullName evidence="9">Neurofilament light chain</fullName>
    </submittedName>
</protein>
<comment type="similarity">
    <text evidence="5">Belongs to the intermediate filament family.</text>
</comment>
<evidence type="ECO:0000256" key="6">
    <source>
        <dbReference type="SAM" id="Coils"/>
    </source>
</evidence>
<reference evidence="9" key="3">
    <citation type="submission" date="2025-09" db="UniProtKB">
        <authorList>
            <consortium name="Ensembl"/>
        </authorList>
    </citation>
    <scope>IDENTIFICATION</scope>
</reference>
<keyword evidence="2" id="KW-0963">Cytoplasm</keyword>
<keyword evidence="10" id="KW-1185">Reference proteome</keyword>
<dbReference type="FunFam" id="1.20.5.1160:FF:000001">
    <property type="entry name" value="Keratin type II"/>
    <property type="match status" value="1"/>
</dbReference>
<dbReference type="PANTHER" id="PTHR45652:SF8">
    <property type="entry name" value="NEUROFILAMENT LIGHT POLYPEPTIDE"/>
    <property type="match status" value="1"/>
</dbReference>
<evidence type="ECO:0000259" key="8">
    <source>
        <dbReference type="PROSITE" id="PS51842"/>
    </source>
</evidence>
<keyword evidence="4 6" id="KW-0175">Coiled coil</keyword>
<dbReference type="Gene3D" id="1.20.5.1160">
    <property type="entry name" value="Vasodilator-stimulated phosphoprotein"/>
    <property type="match status" value="1"/>
</dbReference>
<sequence length="738" mass="83004">MQRVAKLHHFKANMSFTFYRAVLHPRDKHTLPLCIDGDKLYSSLQLLAVVSCVVLVDPVCCSPFLLHGCLSPPPSPPHSPTTLPIPSWLRLAGTIINPFCQQRLQKKKAYVTVITGSIKTRVMQIHCAVSPATIPETKQPISQLMASTGFSPFLPSSYKRRVVVRSAGYGAGGSIGSRSAYSTHSAPVTSYVSSRRSYPASTRAASSYSTLLSAAAAPELRLDQATQVSAEFKVLRTQEKAELQDLNDRFVSFIERVHELEQQNKLLETELLLLRQKQTEPSNFRALYEHEIRQLRAVVEEARHEKQAAQDHRDEMEDVLKNLQKHYEDEVLGREGAEGRLMEARKGRDKAALGQAELEKRIGSLLDELAFLKRICESEIAELQAQVQYSVEVSVEMEVSKPDLSTALREIRGQYENLAQRNLQAAEEWFCNKMSVMTVSAPRSTESTRSAKDEAGEHRRLLKARTLDIEAGRETIQALENQLQEVEEKQSAEISALQDTIGQLEDELRASKNDMARYLKDYQDLLNVKMALDIEIAAYRKLLEGEEDRLNVERPSSFMVYSQAMGIAPGYGRAQISTLPQMSAAAPYLLSSRFYSSSVSTEQPISASHAQQAEASPPQEEDEEEGEQVEEEEKEQEEEEGEKEDVEEEEGDQGEEEEEKEEEKQEEEAEEANEEDEAVQAEDGSKEDEEECEEDNQPQKEEEQIGEDDDGGKKEDEAAKEEEEKTEEKPGKTVDEKV</sequence>
<dbReference type="GO" id="GO:0005737">
    <property type="term" value="C:cytoplasm"/>
    <property type="evidence" value="ECO:0007669"/>
    <property type="project" value="UniProtKB-SubCell"/>
</dbReference>
<evidence type="ECO:0000256" key="1">
    <source>
        <dbReference type="ARBA" id="ARBA00004496"/>
    </source>
</evidence>
<dbReference type="InterPro" id="IPR018039">
    <property type="entry name" value="IF_conserved"/>
</dbReference>
<dbReference type="Pfam" id="PF00038">
    <property type="entry name" value="Filament"/>
    <property type="match status" value="1"/>
</dbReference>
<feature type="compositionally biased region" description="Basic and acidic residues" evidence="7">
    <location>
        <begin position="711"/>
        <end position="738"/>
    </location>
</feature>
<organism evidence="9 10">
    <name type="scientific">Nothobranchius furzeri</name>
    <name type="common">Turquoise killifish</name>
    <dbReference type="NCBI Taxonomy" id="105023"/>
    <lineage>
        <taxon>Eukaryota</taxon>
        <taxon>Metazoa</taxon>
        <taxon>Chordata</taxon>
        <taxon>Craniata</taxon>
        <taxon>Vertebrata</taxon>
        <taxon>Euteleostomi</taxon>
        <taxon>Actinopterygii</taxon>
        <taxon>Neopterygii</taxon>
        <taxon>Teleostei</taxon>
        <taxon>Neoteleostei</taxon>
        <taxon>Acanthomorphata</taxon>
        <taxon>Ovalentaria</taxon>
        <taxon>Atherinomorphae</taxon>
        <taxon>Cyprinodontiformes</taxon>
        <taxon>Nothobranchiidae</taxon>
        <taxon>Nothobranchius</taxon>
    </lineage>
</organism>
<dbReference type="GO" id="GO:0005882">
    <property type="term" value="C:intermediate filament"/>
    <property type="evidence" value="ECO:0007669"/>
    <property type="project" value="UniProtKB-KW"/>
</dbReference>
<feature type="compositionally biased region" description="Polar residues" evidence="7">
    <location>
        <begin position="601"/>
        <end position="614"/>
    </location>
</feature>
<dbReference type="AlphaFoldDB" id="A0A8C6MFF5"/>
<dbReference type="GO" id="GO:0099184">
    <property type="term" value="F:structural constituent of postsynaptic intermediate filament cytoskeleton"/>
    <property type="evidence" value="ECO:0007669"/>
    <property type="project" value="TreeGrafter"/>
</dbReference>
<feature type="region of interest" description="Disordered" evidence="7">
    <location>
        <begin position="601"/>
        <end position="738"/>
    </location>
</feature>
<dbReference type="Gene3D" id="1.20.5.500">
    <property type="entry name" value="Single helix bin"/>
    <property type="match status" value="1"/>
</dbReference>